<protein>
    <submittedName>
        <fullName evidence="2">Uncharacterized protein</fullName>
    </submittedName>
</protein>
<evidence type="ECO:0000256" key="1">
    <source>
        <dbReference type="SAM" id="Phobius"/>
    </source>
</evidence>
<gene>
    <name evidence="2" type="ORF">C7459_12019</name>
</gene>
<keyword evidence="1" id="KW-0812">Transmembrane</keyword>
<feature type="transmembrane region" description="Helical" evidence="1">
    <location>
        <begin position="17"/>
        <end position="39"/>
    </location>
</feature>
<accession>A0A316D5Z3</accession>
<keyword evidence="1" id="KW-0472">Membrane</keyword>
<evidence type="ECO:0000313" key="2">
    <source>
        <dbReference type="EMBL" id="PWK06256.1"/>
    </source>
</evidence>
<dbReference type="RefSeq" id="WP_109690874.1">
    <property type="nucleotide sequence ID" value="NZ_QGGL01000020.1"/>
</dbReference>
<sequence length="183" mass="20277">MEINLLPKESPAKRYRLLGILAAAVLLVAGTGTTIYSYVSLASTSNELHAELNRVKQDNTVLAAERTVNADTRKFKTLMGAVDKLIFDQNNYTAMLDNLASKLSEKTKVEFLDVDTSKQKMVLKLRTNEAGLVEEYAELLHNEVWVENIVITNIVQLDAAKESGGGYSAQLEITVKARKAQEF</sequence>
<dbReference type="Proteomes" id="UP000245634">
    <property type="component" value="Unassembled WGS sequence"/>
</dbReference>
<reference evidence="2 3" key="1">
    <citation type="submission" date="2018-05" db="EMBL/GenBank/DDBJ databases">
        <title>Genomic Encyclopedia of Type Strains, Phase IV (KMG-IV): sequencing the most valuable type-strain genomes for metagenomic binning, comparative biology and taxonomic classification.</title>
        <authorList>
            <person name="Goeker M."/>
        </authorList>
    </citation>
    <scope>NUCLEOTIDE SEQUENCE [LARGE SCALE GENOMIC DNA]</scope>
    <source>
        <strain evidence="2 3">DSM 18773</strain>
    </source>
</reference>
<keyword evidence="3" id="KW-1185">Reference proteome</keyword>
<dbReference type="AlphaFoldDB" id="A0A316D5Z3"/>
<dbReference type="EMBL" id="QGGL01000020">
    <property type="protein sequence ID" value="PWK06256.1"/>
    <property type="molecule type" value="Genomic_DNA"/>
</dbReference>
<comment type="caution">
    <text evidence="2">The sequence shown here is derived from an EMBL/GenBank/DDBJ whole genome shotgun (WGS) entry which is preliminary data.</text>
</comment>
<dbReference type="OrthoDB" id="9842548at2"/>
<name>A0A316D5Z3_9BACL</name>
<evidence type="ECO:0000313" key="3">
    <source>
        <dbReference type="Proteomes" id="UP000245634"/>
    </source>
</evidence>
<proteinExistence type="predicted"/>
<keyword evidence="1" id="KW-1133">Transmembrane helix</keyword>
<organism evidence="2 3">
    <name type="scientific">Tumebacillus permanentifrigoris</name>
    <dbReference type="NCBI Taxonomy" id="378543"/>
    <lineage>
        <taxon>Bacteria</taxon>
        <taxon>Bacillati</taxon>
        <taxon>Bacillota</taxon>
        <taxon>Bacilli</taxon>
        <taxon>Bacillales</taxon>
        <taxon>Alicyclobacillaceae</taxon>
        <taxon>Tumebacillus</taxon>
    </lineage>
</organism>